<dbReference type="EMBL" id="VTFX01000003">
    <property type="protein sequence ID" value="KAD3720601.1"/>
    <property type="molecule type" value="Genomic_DNA"/>
</dbReference>
<name>A0A5N6MQB9_9MICC</name>
<proteinExistence type="predicted"/>
<gene>
    <name evidence="2" type="ORF">GD627_07270</name>
</gene>
<accession>A0A5N6MQB9</accession>
<dbReference type="AlphaFoldDB" id="A0A5N6MQB9"/>
<reference evidence="2 3" key="1">
    <citation type="submission" date="2019-08" db="EMBL/GenBank/DDBJ databases">
        <title>Arthrobacter sp. nov., isolated from plateau pika and Tibetan wild ass.</title>
        <authorList>
            <person name="Ge Y."/>
        </authorList>
    </citation>
    <scope>NUCLEOTIDE SEQUENCE [LARGE SCALE GENOMIC DNA]</scope>
    <source>
        <strain evidence="2 3">785</strain>
    </source>
</reference>
<dbReference type="OrthoDB" id="1188001at2"/>
<protein>
    <submittedName>
        <fullName evidence="2">Protein-tyrosine-phosphatase</fullName>
    </submittedName>
</protein>
<dbReference type="Gene3D" id="3.90.190.10">
    <property type="entry name" value="Protein tyrosine phosphatase superfamily"/>
    <property type="match status" value="1"/>
</dbReference>
<dbReference type="Proteomes" id="UP000326852">
    <property type="component" value="Unassembled WGS sequence"/>
</dbReference>
<sequence length="277" mass="29801">MLPVPNTGSPGPARRKAWNLPDAPGRPATALSCPDATARTVPGLVNFRDLGGRRRSNGVLTPHGVFFRSETVDAVPPAGWEKLYTLGIRTVVDLRQPGERARDTGTRPPWLTTVPVDLDGLADHPDFWAGYWDNGLMGTPLYYLPHLVRLPQRMGAVLAALAEAPEGGVLFHCMAGRDRTGMTAMVLLAAAGTEPEDIRDDYFETVRNADALAAATGRPNPEAQAEQLCTVHGTSMDGAFRAALEGLDLEQLFDAAGLPGDVRTRIRTWRGTVSVLS</sequence>
<comment type="caution">
    <text evidence="2">The sequence shown here is derived from an EMBL/GenBank/DDBJ whole genome shotgun (WGS) entry which is preliminary data.</text>
</comment>
<dbReference type="InterPro" id="IPR026893">
    <property type="entry name" value="Tyr/Ser_Pase_IphP-type"/>
</dbReference>
<dbReference type="GO" id="GO:0004721">
    <property type="term" value="F:phosphoprotein phosphatase activity"/>
    <property type="evidence" value="ECO:0007669"/>
    <property type="project" value="InterPro"/>
</dbReference>
<evidence type="ECO:0000313" key="2">
    <source>
        <dbReference type="EMBL" id="KAD3720601.1"/>
    </source>
</evidence>
<evidence type="ECO:0000256" key="1">
    <source>
        <dbReference type="SAM" id="MobiDB-lite"/>
    </source>
</evidence>
<dbReference type="Pfam" id="PF13350">
    <property type="entry name" value="Y_phosphatase3"/>
    <property type="match status" value="1"/>
</dbReference>
<dbReference type="PROSITE" id="PS00383">
    <property type="entry name" value="TYR_PHOSPHATASE_1"/>
    <property type="match status" value="1"/>
</dbReference>
<feature type="region of interest" description="Disordered" evidence="1">
    <location>
        <begin position="1"/>
        <end position="34"/>
    </location>
</feature>
<dbReference type="SUPFAM" id="SSF52799">
    <property type="entry name" value="(Phosphotyrosine protein) phosphatases II"/>
    <property type="match status" value="1"/>
</dbReference>
<keyword evidence="3" id="KW-1185">Reference proteome</keyword>
<evidence type="ECO:0000313" key="3">
    <source>
        <dbReference type="Proteomes" id="UP000326852"/>
    </source>
</evidence>
<dbReference type="InterPro" id="IPR016130">
    <property type="entry name" value="Tyr_Pase_AS"/>
</dbReference>
<organism evidence="2 3">
    <name type="scientific">Arthrobacter yangruifuii</name>
    <dbReference type="NCBI Taxonomy" id="2606616"/>
    <lineage>
        <taxon>Bacteria</taxon>
        <taxon>Bacillati</taxon>
        <taxon>Actinomycetota</taxon>
        <taxon>Actinomycetes</taxon>
        <taxon>Micrococcales</taxon>
        <taxon>Micrococcaceae</taxon>
        <taxon>Arthrobacter</taxon>
    </lineage>
</organism>
<dbReference type="InterPro" id="IPR029021">
    <property type="entry name" value="Prot-tyrosine_phosphatase-like"/>
</dbReference>